<reference evidence="1 2" key="1">
    <citation type="submission" date="2023-02" db="EMBL/GenBank/DDBJ databases">
        <title>Pathogen: clinical or host-associated sample.</title>
        <authorList>
            <person name="Hergert J."/>
            <person name="Casey R."/>
            <person name="Wagner J."/>
            <person name="Young E.L."/>
            <person name="Oakeson K.F."/>
        </authorList>
    </citation>
    <scope>NUCLEOTIDE SEQUENCE [LARGE SCALE GENOMIC DNA]</scope>
    <source>
        <strain evidence="1 2">2022CK-00829</strain>
        <plasmid evidence="1 2">unnamed1</plasmid>
    </source>
</reference>
<evidence type="ECO:0000313" key="1">
    <source>
        <dbReference type="EMBL" id="WDI05019.1"/>
    </source>
</evidence>
<dbReference type="RefSeq" id="WP_274338641.1">
    <property type="nucleotide sequence ID" value="NZ_CP118109.1"/>
</dbReference>
<sequence>MNIPEIRLRNGKLATYKSSRQTRIPDMGINELTEVHSFRIPCPVCDYNEDNIAVSQDGIVFLNSQIVCRFCGVFFRPVIDPAFIKEQRLVRSTISQNEAAK</sequence>
<protein>
    <submittedName>
        <fullName evidence="1">Uncharacterized protein</fullName>
    </submittedName>
</protein>
<accession>A0ABY7XH21</accession>
<gene>
    <name evidence="1" type="ORF">PUW25_25975</name>
</gene>
<keyword evidence="2" id="KW-1185">Reference proteome</keyword>
<dbReference type="Proteomes" id="UP001221519">
    <property type="component" value="Plasmid unnamed1"/>
</dbReference>
<geneLocation type="plasmid" evidence="1 2">
    <name>unnamed1</name>
</geneLocation>
<name>A0ABY7XH21_9BACL</name>
<organism evidence="1 2">
    <name type="scientific">Paenibacillus urinalis</name>
    <dbReference type="NCBI Taxonomy" id="521520"/>
    <lineage>
        <taxon>Bacteria</taxon>
        <taxon>Bacillati</taxon>
        <taxon>Bacillota</taxon>
        <taxon>Bacilli</taxon>
        <taxon>Bacillales</taxon>
        <taxon>Paenibacillaceae</taxon>
        <taxon>Paenibacillus</taxon>
    </lineage>
</organism>
<evidence type="ECO:0000313" key="2">
    <source>
        <dbReference type="Proteomes" id="UP001221519"/>
    </source>
</evidence>
<proteinExistence type="predicted"/>
<dbReference type="EMBL" id="CP118109">
    <property type="protein sequence ID" value="WDI05019.1"/>
    <property type="molecule type" value="Genomic_DNA"/>
</dbReference>
<keyword evidence="1" id="KW-0614">Plasmid</keyword>